<comment type="similarity">
    <text evidence="1">Belongs to the WXG100 family.</text>
</comment>
<evidence type="ECO:0000256" key="1">
    <source>
        <dbReference type="RuleBase" id="RU362001"/>
    </source>
</evidence>
<name>A0A934NH42_9BACT</name>
<dbReference type="Proteomes" id="UP000614410">
    <property type="component" value="Unassembled WGS sequence"/>
</dbReference>
<dbReference type="AlphaFoldDB" id="A0A934NH42"/>
<comment type="caution">
    <text evidence="2">The sequence shown here is derived from an EMBL/GenBank/DDBJ whole genome shotgun (WGS) entry which is preliminary data.</text>
</comment>
<dbReference type="InterPro" id="IPR036689">
    <property type="entry name" value="ESAT-6-like_sf"/>
</dbReference>
<dbReference type="InterPro" id="IPR010310">
    <property type="entry name" value="T7SS_ESAT-6-like"/>
</dbReference>
<sequence length="97" mass="10017">MAGLIRVTPEQLASVSGQLNGGASSIESTLSQLAGQVAPLGSDWAGVGQARFQAAWQQWQTSSKQLHQALLEISQLTGRASAAYASNDQQVGSSFGA</sequence>
<dbReference type="Pfam" id="PF06013">
    <property type="entry name" value="WXG100"/>
    <property type="match status" value="1"/>
</dbReference>
<organism evidence="2 3">
    <name type="scientific">Candidatus Amunia macphersoniae</name>
    <dbReference type="NCBI Taxonomy" id="3127014"/>
    <lineage>
        <taxon>Bacteria</taxon>
        <taxon>Bacillati</taxon>
        <taxon>Candidatus Dormiibacterota</taxon>
        <taxon>Candidatus Dormibacteria</taxon>
        <taxon>Candidatus Aeolococcales</taxon>
        <taxon>Candidatus Aeolococcaceae</taxon>
        <taxon>Candidatus Amunia</taxon>
    </lineage>
</organism>
<reference evidence="2 3" key="1">
    <citation type="submission" date="2020-10" db="EMBL/GenBank/DDBJ databases">
        <title>Ca. Dormibacterota MAGs.</title>
        <authorList>
            <person name="Montgomery K."/>
        </authorList>
    </citation>
    <scope>NUCLEOTIDE SEQUENCE [LARGE SCALE GENOMIC DNA]</scope>
    <source>
        <strain evidence="2">Mitchell_Peninsula_5</strain>
    </source>
</reference>
<dbReference type="Gene3D" id="1.10.287.1060">
    <property type="entry name" value="ESAT-6-like"/>
    <property type="match status" value="1"/>
</dbReference>
<dbReference type="SUPFAM" id="SSF140453">
    <property type="entry name" value="EsxAB dimer-like"/>
    <property type="match status" value="1"/>
</dbReference>
<proteinExistence type="inferred from homology"/>
<dbReference type="NCBIfam" id="TIGR03930">
    <property type="entry name" value="WXG100_ESAT6"/>
    <property type="match status" value="1"/>
</dbReference>
<accession>A0A934NH42</accession>
<evidence type="ECO:0000313" key="3">
    <source>
        <dbReference type="Proteomes" id="UP000614410"/>
    </source>
</evidence>
<gene>
    <name evidence="2" type="ORF">JF887_11675</name>
</gene>
<evidence type="ECO:0000313" key="2">
    <source>
        <dbReference type="EMBL" id="MBJ7610071.1"/>
    </source>
</evidence>
<dbReference type="EMBL" id="JAEKNN010000054">
    <property type="protein sequence ID" value="MBJ7610071.1"/>
    <property type="molecule type" value="Genomic_DNA"/>
</dbReference>
<protein>
    <recommendedName>
        <fullName evidence="1">ESAT-6-like protein</fullName>
    </recommendedName>
</protein>